<name>A0A1H8DID2_9HYPH</name>
<protein>
    <submittedName>
        <fullName evidence="2">Uncharacterized protein</fullName>
    </submittedName>
</protein>
<dbReference type="EMBL" id="FOCV01000002">
    <property type="protein sequence ID" value="SEN06278.1"/>
    <property type="molecule type" value="Genomic_DNA"/>
</dbReference>
<evidence type="ECO:0000313" key="2">
    <source>
        <dbReference type="EMBL" id="SEH51708.1"/>
    </source>
</evidence>
<dbReference type="STRING" id="501024.RTCCBAU85039_0867"/>
<gene>
    <name evidence="2" type="ORF">RTCCBAU85039_0867</name>
    <name evidence="3" type="ORF">SAMN05216228_100246</name>
</gene>
<feature type="region of interest" description="Disordered" evidence="1">
    <location>
        <begin position="152"/>
        <end position="204"/>
    </location>
</feature>
<evidence type="ECO:0000313" key="3">
    <source>
        <dbReference type="EMBL" id="SEN06278.1"/>
    </source>
</evidence>
<keyword evidence="5" id="KW-1185">Reference proteome</keyword>
<dbReference type="Proteomes" id="UP000183063">
    <property type="component" value="Unassembled WGS sequence"/>
</dbReference>
<evidence type="ECO:0000256" key="1">
    <source>
        <dbReference type="SAM" id="MobiDB-lite"/>
    </source>
</evidence>
<accession>A0A1H8DID2</accession>
<dbReference type="EMBL" id="FNXB01000004">
    <property type="protein sequence ID" value="SEH51708.1"/>
    <property type="molecule type" value="Genomic_DNA"/>
</dbReference>
<evidence type="ECO:0000313" key="5">
    <source>
        <dbReference type="Proteomes" id="UP000198939"/>
    </source>
</evidence>
<proteinExistence type="predicted"/>
<feature type="compositionally biased region" description="Basic and acidic residues" evidence="1">
    <location>
        <begin position="152"/>
        <end position="171"/>
    </location>
</feature>
<reference evidence="4" key="2">
    <citation type="submission" date="2016-10" db="EMBL/GenBank/DDBJ databases">
        <authorList>
            <person name="Wibberg D."/>
        </authorList>
    </citation>
    <scope>NUCLEOTIDE SEQUENCE [LARGE SCALE GENOMIC DNA]</scope>
</reference>
<evidence type="ECO:0000313" key="4">
    <source>
        <dbReference type="Proteomes" id="UP000183063"/>
    </source>
</evidence>
<dbReference type="Proteomes" id="UP000198939">
    <property type="component" value="Unassembled WGS sequence"/>
</dbReference>
<sequence>MEAKQLHMLAPPQSKGATGLVVAGNLAGLSLPRAETGFLAFAVNVSQTCPHHYVFYDECWGKPPVGRVGSVMRIHKVHEHRGVDFLLLKALVNPCALGFHPRRLSGGGCSCPAIHYADQIGLLHRWLEFFPTRIVGNEYRVCSGRHENRQDQCKLNKWPDHESTSNDERQATRARPAALDLGRGYRTSPPPLEREPAENRPEEE</sequence>
<reference evidence="2" key="1">
    <citation type="submission" date="2016-10" db="EMBL/GenBank/DDBJ databases">
        <authorList>
            <person name="de Groot N.N."/>
        </authorList>
    </citation>
    <scope>NUCLEOTIDE SEQUENCE [LARGE SCALE GENOMIC DNA]</scope>
    <source>
        <strain evidence="2">CCBAU85039</strain>
    </source>
</reference>
<dbReference type="AlphaFoldDB" id="A0A1H8DID2"/>
<reference evidence="3 5" key="3">
    <citation type="submission" date="2016-10" db="EMBL/GenBank/DDBJ databases">
        <authorList>
            <person name="Varghese N."/>
            <person name="Submissions S."/>
        </authorList>
    </citation>
    <scope>NUCLEOTIDE SEQUENCE [LARGE SCALE GENOMIC DNA]</scope>
    <source>
        <strain evidence="3 5">CGMCC 1.7071</strain>
    </source>
</reference>
<feature type="compositionally biased region" description="Basic and acidic residues" evidence="1">
    <location>
        <begin position="192"/>
        <end position="204"/>
    </location>
</feature>
<organism evidence="2 4">
    <name type="scientific">Rhizobium tibeticum</name>
    <dbReference type="NCBI Taxonomy" id="501024"/>
    <lineage>
        <taxon>Bacteria</taxon>
        <taxon>Pseudomonadati</taxon>
        <taxon>Pseudomonadota</taxon>
        <taxon>Alphaproteobacteria</taxon>
        <taxon>Hyphomicrobiales</taxon>
        <taxon>Rhizobiaceae</taxon>
        <taxon>Rhizobium/Agrobacterium group</taxon>
        <taxon>Rhizobium</taxon>
    </lineage>
</organism>